<organism evidence="2 3">
    <name type="scientific">Pseudomonas graminis</name>
    <dbReference type="NCBI Taxonomy" id="158627"/>
    <lineage>
        <taxon>Bacteria</taxon>
        <taxon>Pseudomonadati</taxon>
        <taxon>Pseudomonadota</taxon>
        <taxon>Gammaproteobacteria</taxon>
        <taxon>Pseudomonadales</taxon>
        <taxon>Pseudomonadaceae</taxon>
        <taxon>Pseudomonas</taxon>
    </lineage>
</organism>
<feature type="domain" description="HTH arsR-type" evidence="1">
    <location>
        <begin position="8"/>
        <end position="99"/>
    </location>
</feature>
<dbReference type="Proteomes" id="UP000095143">
    <property type="component" value="Unassembled WGS sequence"/>
</dbReference>
<dbReference type="EMBL" id="MDEN01000061">
    <property type="protein sequence ID" value="OCX21150.1"/>
    <property type="molecule type" value="Genomic_DNA"/>
</dbReference>
<dbReference type="SMART" id="SM00418">
    <property type="entry name" value="HTH_ARSR"/>
    <property type="match status" value="1"/>
</dbReference>
<name>A0A1C2E2A6_9PSED</name>
<dbReference type="GO" id="GO:0003700">
    <property type="term" value="F:DNA-binding transcription factor activity"/>
    <property type="evidence" value="ECO:0007669"/>
    <property type="project" value="InterPro"/>
</dbReference>
<reference evidence="2 3" key="1">
    <citation type="submission" date="2016-08" db="EMBL/GenBank/DDBJ databases">
        <title>Whole genome sequence of Pseudomonas graminis strain UASWS1507, a potential biological control agent for agriculture.</title>
        <authorList>
            <person name="Crovadore J."/>
            <person name="Calmin G."/>
            <person name="Chablais R."/>
            <person name="Cochard B."/>
            <person name="Lefort F."/>
        </authorList>
    </citation>
    <scope>NUCLEOTIDE SEQUENCE [LARGE SCALE GENOMIC DNA]</scope>
    <source>
        <strain evidence="2 3">UASWS1507</strain>
    </source>
</reference>
<dbReference type="InterPro" id="IPR001845">
    <property type="entry name" value="HTH_ArsR_DNA-bd_dom"/>
</dbReference>
<sequence>MIESTAQQFPLSESQIALIARALADSRRFRILVQIGNSEQALPCAEVLKVNPVSAATVSHHTKELERAGLIATLREGKYASFMIQREVLHAYAQQLMQI</sequence>
<evidence type="ECO:0000313" key="3">
    <source>
        <dbReference type="Proteomes" id="UP000095143"/>
    </source>
</evidence>
<dbReference type="InterPro" id="IPR036390">
    <property type="entry name" value="WH_DNA-bd_sf"/>
</dbReference>
<evidence type="ECO:0000259" key="1">
    <source>
        <dbReference type="PROSITE" id="PS50987"/>
    </source>
</evidence>
<accession>A0A1C2E2A6</accession>
<dbReference type="RefSeq" id="WP_065988555.1">
    <property type="nucleotide sequence ID" value="NZ_MDEN01000061.1"/>
</dbReference>
<dbReference type="Gene3D" id="1.10.10.10">
    <property type="entry name" value="Winged helix-like DNA-binding domain superfamily/Winged helix DNA-binding domain"/>
    <property type="match status" value="1"/>
</dbReference>
<dbReference type="OrthoDB" id="5297460at2"/>
<evidence type="ECO:0000313" key="2">
    <source>
        <dbReference type="EMBL" id="OCX21150.1"/>
    </source>
</evidence>
<comment type="caution">
    <text evidence="2">The sequence shown here is derived from an EMBL/GenBank/DDBJ whole genome shotgun (WGS) entry which is preliminary data.</text>
</comment>
<dbReference type="Pfam" id="PF12840">
    <property type="entry name" value="HTH_20"/>
    <property type="match status" value="1"/>
</dbReference>
<proteinExistence type="predicted"/>
<protein>
    <submittedName>
        <fullName evidence="2">Transcriptional regulator</fullName>
    </submittedName>
</protein>
<dbReference type="AlphaFoldDB" id="A0A1C2E2A6"/>
<gene>
    <name evidence="2" type="ORF">BBI10_11135</name>
</gene>
<dbReference type="InterPro" id="IPR011991">
    <property type="entry name" value="ArsR-like_HTH"/>
</dbReference>
<dbReference type="InterPro" id="IPR036388">
    <property type="entry name" value="WH-like_DNA-bd_sf"/>
</dbReference>
<dbReference type="PRINTS" id="PR00778">
    <property type="entry name" value="HTHARSR"/>
</dbReference>
<dbReference type="SUPFAM" id="SSF46785">
    <property type="entry name" value="Winged helix' DNA-binding domain"/>
    <property type="match status" value="1"/>
</dbReference>
<dbReference type="CDD" id="cd00090">
    <property type="entry name" value="HTH_ARSR"/>
    <property type="match status" value="1"/>
</dbReference>
<dbReference type="PROSITE" id="PS50987">
    <property type="entry name" value="HTH_ARSR_2"/>
    <property type="match status" value="1"/>
</dbReference>